<accession>A0ABR4ARD3</accession>
<dbReference type="InterPro" id="IPR047146">
    <property type="entry name" value="Cyt_P450_E_CYP52_fungi"/>
</dbReference>
<evidence type="ECO:0000256" key="3">
    <source>
        <dbReference type="ARBA" id="ARBA00022617"/>
    </source>
</evidence>
<dbReference type="EMBL" id="JBEFKJ010000001">
    <property type="protein sequence ID" value="KAL2048267.1"/>
    <property type="molecule type" value="Genomic_DNA"/>
</dbReference>
<dbReference type="Pfam" id="PF00067">
    <property type="entry name" value="p450"/>
    <property type="match status" value="1"/>
</dbReference>
<dbReference type="CDD" id="cd11063">
    <property type="entry name" value="CYP52"/>
    <property type="match status" value="1"/>
</dbReference>
<keyword evidence="10" id="KW-1185">Reference proteome</keyword>
<dbReference type="InterPro" id="IPR001128">
    <property type="entry name" value="Cyt_P450"/>
</dbReference>
<keyword evidence="3 8" id="KW-0349">Heme</keyword>
<dbReference type="PRINTS" id="PR01239">
    <property type="entry name" value="EP450IICYP52"/>
</dbReference>
<dbReference type="InterPro" id="IPR017972">
    <property type="entry name" value="Cyt_P450_CS"/>
</dbReference>
<organism evidence="9 10">
    <name type="scientific">Stereocaulon virgatum</name>
    <dbReference type="NCBI Taxonomy" id="373712"/>
    <lineage>
        <taxon>Eukaryota</taxon>
        <taxon>Fungi</taxon>
        <taxon>Dikarya</taxon>
        <taxon>Ascomycota</taxon>
        <taxon>Pezizomycotina</taxon>
        <taxon>Lecanoromycetes</taxon>
        <taxon>OSLEUM clade</taxon>
        <taxon>Lecanoromycetidae</taxon>
        <taxon>Lecanorales</taxon>
        <taxon>Lecanorineae</taxon>
        <taxon>Stereocaulaceae</taxon>
        <taxon>Stereocaulon</taxon>
    </lineage>
</organism>
<proteinExistence type="inferred from homology"/>
<evidence type="ECO:0000313" key="10">
    <source>
        <dbReference type="Proteomes" id="UP001590950"/>
    </source>
</evidence>
<sequence length="527" mass="59820">MFLTSYPLTLLQTLVLALISYTTYRLYTHLRLASAHRHLAASKGCKSPPNWRQSPFLFGLDIFYNSYKDMKAHCSLENTRTRFWALGANTVQMKLTGATLFSTIEPENVKSVRATDFKNWGLGEGRKLMLVPFIGEGIFTSDGAAWQHSRDMLRPSFVRNSVGDCDIFERHVQNLIKAIPRDGEMVDLQPLFLSLSLDVATEFLFGESTNSLSADDVDAETKEYARAIDHILKVLGGQEQGGLTFIGLMMGLFPPNWTLKGEYKVVHNYVDGFIDRAVVDKRRYELEKVILDDKPELPGRRYIFLHELLDRTTDRLKIRSELLNILLAGRDSTAALLSNMWFELSKRPAAWARLQQEVSALDGALPTFGQLKEMKYLRAFLNESLRLYPILPENNRTAQVDTVLPLGGGADGKSPILVKKGQIVLWSIHIMHRRKDIYGEDAEEFRPERWLDTEQGQGLRVGWEYLPFNGGPRICIGQQFALTEASYVTVRLMQEFNAIESKDPEPWREMFTVTCQGLGGCKIVLTP</sequence>
<dbReference type="InterPro" id="IPR002402">
    <property type="entry name" value="Cyt_P450_E_grp-II"/>
</dbReference>
<protein>
    <recommendedName>
        <fullName evidence="11">Cytochrome P450</fullName>
    </recommendedName>
</protein>
<keyword evidence="4 8" id="KW-0479">Metal-binding</keyword>
<dbReference type="Gene3D" id="1.10.630.10">
    <property type="entry name" value="Cytochrome P450"/>
    <property type="match status" value="1"/>
</dbReference>
<evidence type="ECO:0000256" key="6">
    <source>
        <dbReference type="ARBA" id="ARBA00023004"/>
    </source>
</evidence>
<keyword evidence="5 8" id="KW-0560">Oxidoreductase</keyword>
<dbReference type="PRINTS" id="PR00464">
    <property type="entry name" value="EP450II"/>
</dbReference>
<keyword evidence="6 8" id="KW-0408">Iron</keyword>
<gene>
    <name evidence="9" type="ORF">N7G274_000178</name>
</gene>
<dbReference type="PANTHER" id="PTHR24287:SF17">
    <property type="entry name" value="P450, PUTATIVE (EUROFUNG)-RELATED"/>
    <property type="match status" value="1"/>
</dbReference>
<keyword evidence="7 8" id="KW-0503">Monooxygenase</keyword>
<dbReference type="SUPFAM" id="SSF48264">
    <property type="entry name" value="Cytochrome P450"/>
    <property type="match status" value="1"/>
</dbReference>
<dbReference type="InterPro" id="IPR002974">
    <property type="entry name" value="Cyt_P450_E_CYP52_ascomycetes"/>
</dbReference>
<evidence type="ECO:0000256" key="5">
    <source>
        <dbReference type="ARBA" id="ARBA00023002"/>
    </source>
</evidence>
<dbReference type="PROSITE" id="PS00086">
    <property type="entry name" value="CYTOCHROME_P450"/>
    <property type="match status" value="1"/>
</dbReference>
<evidence type="ECO:0000256" key="7">
    <source>
        <dbReference type="ARBA" id="ARBA00023033"/>
    </source>
</evidence>
<dbReference type="PRINTS" id="PR00385">
    <property type="entry name" value="P450"/>
</dbReference>
<evidence type="ECO:0000256" key="2">
    <source>
        <dbReference type="ARBA" id="ARBA00010617"/>
    </source>
</evidence>
<dbReference type="Proteomes" id="UP001590950">
    <property type="component" value="Unassembled WGS sequence"/>
</dbReference>
<comment type="cofactor">
    <cofactor evidence="1">
        <name>heme</name>
        <dbReference type="ChEBI" id="CHEBI:30413"/>
    </cofactor>
</comment>
<dbReference type="PANTHER" id="PTHR24287">
    <property type="entry name" value="P450, PUTATIVE (EUROFUNG)-RELATED"/>
    <property type="match status" value="1"/>
</dbReference>
<name>A0ABR4ARD3_9LECA</name>
<evidence type="ECO:0008006" key="11">
    <source>
        <dbReference type="Google" id="ProtNLM"/>
    </source>
</evidence>
<comment type="caution">
    <text evidence="9">The sequence shown here is derived from an EMBL/GenBank/DDBJ whole genome shotgun (WGS) entry which is preliminary data.</text>
</comment>
<evidence type="ECO:0000256" key="8">
    <source>
        <dbReference type="RuleBase" id="RU000461"/>
    </source>
</evidence>
<reference evidence="9 10" key="1">
    <citation type="submission" date="2024-09" db="EMBL/GenBank/DDBJ databases">
        <title>Rethinking Asexuality: The Enigmatic Case of Functional Sexual Genes in Lepraria (Stereocaulaceae).</title>
        <authorList>
            <person name="Doellman M."/>
            <person name="Sun Y."/>
            <person name="Barcenas-Pena A."/>
            <person name="Lumbsch H.T."/>
            <person name="Grewe F."/>
        </authorList>
    </citation>
    <scope>NUCLEOTIDE SEQUENCE [LARGE SCALE GENOMIC DNA]</scope>
    <source>
        <strain evidence="9 10">Mercado 3170</strain>
    </source>
</reference>
<evidence type="ECO:0000256" key="1">
    <source>
        <dbReference type="ARBA" id="ARBA00001971"/>
    </source>
</evidence>
<evidence type="ECO:0000313" key="9">
    <source>
        <dbReference type="EMBL" id="KAL2048267.1"/>
    </source>
</evidence>
<evidence type="ECO:0000256" key="4">
    <source>
        <dbReference type="ARBA" id="ARBA00022723"/>
    </source>
</evidence>
<dbReference type="InterPro" id="IPR036396">
    <property type="entry name" value="Cyt_P450_sf"/>
</dbReference>
<comment type="similarity">
    <text evidence="2 8">Belongs to the cytochrome P450 family.</text>
</comment>